<keyword evidence="1" id="KW-0732">Signal</keyword>
<dbReference type="RefSeq" id="WP_134436703.1">
    <property type="nucleotide sequence ID" value="NZ_SOML01000007.1"/>
</dbReference>
<protein>
    <recommendedName>
        <fullName evidence="4">DUF4488 domain-containing protein</fullName>
    </recommendedName>
</protein>
<reference evidence="2 3" key="1">
    <citation type="submission" date="2019-03" db="EMBL/GenBank/DDBJ databases">
        <title>San Antonio Military Medical Center submission to MRSN (WRAIR), pending publication.</title>
        <authorList>
            <person name="Blyth D.M."/>
            <person name="Mccarthy S.L."/>
            <person name="Schall S.E."/>
            <person name="Stam J.A."/>
            <person name="Ong A.C."/>
            <person name="Mcgann P.T."/>
        </authorList>
    </citation>
    <scope>NUCLEOTIDE SEQUENCE [LARGE SCALE GENOMIC DNA]</scope>
    <source>
        <strain evidence="2 3">MRSN571793</strain>
    </source>
</reference>
<evidence type="ECO:0008006" key="4">
    <source>
        <dbReference type="Google" id="ProtNLM"/>
    </source>
</evidence>
<dbReference type="OrthoDB" id="996483at2"/>
<feature type="signal peptide" evidence="1">
    <location>
        <begin position="1"/>
        <end position="21"/>
    </location>
</feature>
<evidence type="ECO:0000256" key="1">
    <source>
        <dbReference type="SAM" id="SignalP"/>
    </source>
</evidence>
<comment type="caution">
    <text evidence="2">The sequence shown here is derived from an EMBL/GenBank/DDBJ whole genome shotgun (WGS) entry which is preliminary data.</text>
</comment>
<gene>
    <name evidence="2" type="ORF">E2605_12810</name>
</gene>
<dbReference type="Proteomes" id="UP000297861">
    <property type="component" value="Unassembled WGS sequence"/>
</dbReference>
<name>A0A4Y8KZ41_9BACT</name>
<evidence type="ECO:0000313" key="3">
    <source>
        <dbReference type="Proteomes" id="UP000297861"/>
    </source>
</evidence>
<organism evidence="2 3">
    <name type="scientific">Dysgonomonas capnocytophagoides</name>
    <dbReference type="NCBI Taxonomy" id="45254"/>
    <lineage>
        <taxon>Bacteria</taxon>
        <taxon>Pseudomonadati</taxon>
        <taxon>Bacteroidota</taxon>
        <taxon>Bacteroidia</taxon>
        <taxon>Bacteroidales</taxon>
        <taxon>Dysgonomonadaceae</taxon>
        <taxon>Dysgonomonas</taxon>
    </lineage>
</organism>
<accession>A0A4Y8KZ41</accession>
<feature type="chain" id="PRO_5021420316" description="DUF4488 domain-containing protein" evidence="1">
    <location>
        <begin position="22"/>
        <end position="168"/>
    </location>
</feature>
<dbReference type="AlphaFoldDB" id="A0A4Y8KZ41"/>
<sequence>MKHFRTTLILVLMICSSYIYGQQDTSEKLINQGVWFLSSTEITEIADNEQISLIEFFKKDDVSSIFFDQDKVYTVYTKMGNDVMEDNWKIVDDTHFVMVGPDDGSAQLMEILELNSDKLILQSCNDIDGGITCTKFTYMSSKDKWLPDNEIDKLNSESVQKAQAEQNE</sequence>
<proteinExistence type="predicted"/>
<evidence type="ECO:0000313" key="2">
    <source>
        <dbReference type="EMBL" id="TFD95709.1"/>
    </source>
</evidence>
<keyword evidence="3" id="KW-1185">Reference proteome</keyword>
<dbReference type="EMBL" id="SOML01000007">
    <property type="protein sequence ID" value="TFD95709.1"/>
    <property type="molecule type" value="Genomic_DNA"/>
</dbReference>
<dbReference type="STRING" id="1121485.GCA_000426485_03065"/>